<gene>
    <name evidence="2" type="ORF">ECRASSUSDP1_LOCUS26321</name>
</gene>
<reference evidence="2" key="1">
    <citation type="submission" date="2023-07" db="EMBL/GenBank/DDBJ databases">
        <authorList>
            <consortium name="AG Swart"/>
            <person name="Singh M."/>
            <person name="Singh A."/>
            <person name="Seah K."/>
            <person name="Emmerich C."/>
        </authorList>
    </citation>
    <scope>NUCLEOTIDE SEQUENCE</scope>
    <source>
        <strain evidence="2">DP1</strain>
    </source>
</reference>
<evidence type="ECO:0000256" key="1">
    <source>
        <dbReference type="SAM" id="MobiDB-lite"/>
    </source>
</evidence>
<accession>A0AAD2D9S6</accession>
<name>A0AAD2D9S6_EUPCR</name>
<protein>
    <submittedName>
        <fullName evidence="2">Uncharacterized protein</fullName>
    </submittedName>
</protein>
<proteinExistence type="predicted"/>
<dbReference type="Proteomes" id="UP001295684">
    <property type="component" value="Unassembled WGS sequence"/>
</dbReference>
<sequence length="728" mass="87143">MWEARRLRIRNKYRYKRRKFGLKLNKSIELSSEESRKNSFKEDNDYGYMKMISHLPPIKSRKLDLDLKEDRNKKQTKRYNSLIRSDESPFENDSKMLISTYFKTSSGNGRNDAEDKSLSASSSGIKISRLLDKANRVINKYQSIDIRDIPQKTLRMDQDYQDEDYDYGEDYYVPYPKRRQLHYYLKIKQRIKEKKSQLDRESGSRRTSIFAEESDDEESVNTSIAPMKQETIQEVDSSIFGTIFAPNEKKISEVDSRHEASSPSRIQSPKLDVQQMETIDEENRKIIKIFKYINVDEAKSKFTKSLFDPKAPLDLDILTDEKIFIMLQDGLTDKQIQWIKKNRDILIEKAKQKKARMNPLESSHSKSLEEIPSEEMISLNLKQINPSQDFSEFRRSNKLRKVKLKSQDKNIKIICANLEKERLMKEKRFSLEQKLREKEQNSVRFSVENIKHTTDMYITKTFLNVYLRSIDQKFRLKKRVMANTSKLGKRICWILKAVGMFLLKLRNIRIRIAKKKIENFVRRFCRRWLEKRREQKKKILYNFLKYKAVNQGKIELRSLKFYKTITKLQTMVRKFLVRRLLKYCIINYQWNIYEKEYLKAKGALNRIPQSQENKELETQIRKIYIREYLRWQRIRHHKDMILWEKECQEMLHKHNIGLSQVNAHNILAGLPLVNTQPTYPPPPYLKLFIPETKLREMVKEAFEFKPQWENMALGLGRSPLLKKLKNIR</sequence>
<feature type="region of interest" description="Disordered" evidence="1">
    <location>
        <begin position="194"/>
        <end position="222"/>
    </location>
</feature>
<feature type="compositionally biased region" description="Basic and acidic residues" evidence="1">
    <location>
        <begin position="194"/>
        <end position="204"/>
    </location>
</feature>
<dbReference type="AlphaFoldDB" id="A0AAD2D9S6"/>
<organism evidence="2 3">
    <name type="scientific">Euplotes crassus</name>
    <dbReference type="NCBI Taxonomy" id="5936"/>
    <lineage>
        <taxon>Eukaryota</taxon>
        <taxon>Sar</taxon>
        <taxon>Alveolata</taxon>
        <taxon>Ciliophora</taxon>
        <taxon>Intramacronucleata</taxon>
        <taxon>Spirotrichea</taxon>
        <taxon>Hypotrichia</taxon>
        <taxon>Euplotida</taxon>
        <taxon>Euplotidae</taxon>
        <taxon>Moneuplotes</taxon>
    </lineage>
</organism>
<keyword evidence="3" id="KW-1185">Reference proteome</keyword>
<evidence type="ECO:0000313" key="3">
    <source>
        <dbReference type="Proteomes" id="UP001295684"/>
    </source>
</evidence>
<evidence type="ECO:0000313" key="2">
    <source>
        <dbReference type="EMBL" id="CAI2384786.1"/>
    </source>
</evidence>
<comment type="caution">
    <text evidence="2">The sequence shown here is derived from an EMBL/GenBank/DDBJ whole genome shotgun (WGS) entry which is preliminary data.</text>
</comment>
<dbReference type="EMBL" id="CAMPGE010027129">
    <property type="protein sequence ID" value="CAI2384786.1"/>
    <property type="molecule type" value="Genomic_DNA"/>
</dbReference>